<gene>
    <name evidence="1" type="ORF">BpHYR1_042157</name>
</gene>
<accession>A0A3M7QGL6</accession>
<name>A0A3M7QGL6_BRAPC</name>
<sequence>MGRRSSPFQVPFEKRLRPDTEFTASKQKFRAIKSMHQEYKIAMVWTCKRYYLSDHIFDTNFTKNCVILCKIRSKFYIFLRKILIFLAVSILERLSLLSLEHKIAMLEVIIRFSGHNLFMTYKLKQFPSKIKNNIKSIKRINRILKGGVKEKNLHIIMKQFTCCLQMSTHRGRLYEVRLDLDE</sequence>
<dbReference type="EMBL" id="REGN01006305">
    <property type="protein sequence ID" value="RNA10105.1"/>
    <property type="molecule type" value="Genomic_DNA"/>
</dbReference>
<keyword evidence="2" id="KW-1185">Reference proteome</keyword>
<proteinExistence type="predicted"/>
<protein>
    <submittedName>
        <fullName evidence="1">Uncharacterized protein</fullName>
    </submittedName>
</protein>
<evidence type="ECO:0000313" key="1">
    <source>
        <dbReference type="EMBL" id="RNA10105.1"/>
    </source>
</evidence>
<dbReference type="Proteomes" id="UP000276133">
    <property type="component" value="Unassembled WGS sequence"/>
</dbReference>
<evidence type="ECO:0000313" key="2">
    <source>
        <dbReference type="Proteomes" id="UP000276133"/>
    </source>
</evidence>
<comment type="caution">
    <text evidence="1">The sequence shown here is derived from an EMBL/GenBank/DDBJ whole genome shotgun (WGS) entry which is preliminary data.</text>
</comment>
<dbReference type="AlphaFoldDB" id="A0A3M7QGL6"/>
<reference evidence="1 2" key="1">
    <citation type="journal article" date="2018" name="Sci. Rep.">
        <title>Genomic signatures of local adaptation to the degree of environmental predictability in rotifers.</title>
        <authorList>
            <person name="Franch-Gras L."/>
            <person name="Hahn C."/>
            <person name="Garcia-Roger E.M."/>
            <person name="Carmona M.J."/>
            <person name="Serra M."/>
            <person name="Gomez A."/>
        </authorList>
    </citation>
    <scope>NUCLEOTIDE SEQUENCE [LARGE SCALE GENOMIC DNA]</scope>
    <source>
        <strain evidence="1">HYR1</strain>
    </source>
</reference>
<organism evidence="1 2">
    <name type="scientific">Brachionus plicatilis</name>
    <name type="common">Marine rotifer</name>
    <name type="synonym">Brachionus muelleri</name>
    <dbReference type="NCBI Taxonomy" id="10195"/>
    <lineage>
        <taxon>Eukaryota</taxon>
        <taxon>Metazoa</taxon>
        <taxon>Spiralia</taxon>
        <taxon>Gnathifera</taxon>
        <taxon>Rotifera</taxon>
        <taxon>Eurotatoria</taxon>
        <taxon>Monogononta</taxon>
        <taxon>Pseudotrocha</taxon>
        <taxon>Ploima</taxon>
        <taxon>Brachionidae</taxon>
        <taxon>Brachionus</taxon>
    </lineage>
</organism>